<feature type="compositionally biased region" description="Basic and acidic residues" evidence="1">
    <location>
        <begin position="372"/>
        <end position="385"/>
    </location>
</feature>
<evidence type="ECO:0000313" key="3">
    <source>
        <dbReference type="Proteomes" id="UP000008632"/>
    </source>
</evidence>
<protein>
    <submittedName>
        <fullName evidence="2">Uncharacterized protein</fullName>
    </submittedName>
</protein>
<feature type="compositionally biased region" description="Basic and acidic residues" evidence="1">
    <location>
        <begin position="394"/>
        <end position="423"/>
    </location>
</feature>
<dbReference type="EMBL" id="CP002446">
    <property type="protein sequence ID" value="ADV28761.1"/>
    <property type="molecule type" value="Genomic_DNA"/>
</dbReference>
<keyword evidence="3" id="KW-1185">Reference proteome</keyword>
<dbReference type="KEGG" id="psu:Psesu_2937"/>
<reference evidence="2 3" key="1">
    <citation type="submission" date="2011-01" db="EMBL/GenBank/DDBJ databases">
        <title>Complete sequence of Pseudoxanthomonas suwonensis 11-1.</title>
        <authorList>
            <consortium name="US DOE Joint Genome Institute"/>
            <person name="Lucas S."/>
            <person name="Copeland A."/>
            <person name="Lapidus A."/>
            <person name="Cheng J.-F."/>
            <person name="Goodwin L."/>
            <person name="Pitluck S."/>
            <person name="Teshima H."/>
            <person name="Detter J.C."/>
            <person name="Han C."/>
            <person name="Tapia R."/>
            <person name="Land M."/>
            <person name="Hauser L."/>
            <person name="Kyrpides N."/>
            <person name="Ivanova N."/>
            <person name="Ovchinnikova G."/>
            <person name="Siebers A.K."/>
            <person name="Allgaier M."/>
            <person name="Thelen M.P."/>
            <person name="Hugenholtz P."/>
            <person name="Gladden J."/>
            <person name="Woyke T."/>
        </authorList>
    </citation>
    <scope>NUCLEOTIDE SEQUENCE [LARGE SCALE GENOMIC DNA]</scope>
    <source>
        <strain evidence="3">11-1</strain>
    </source>
</reference>
<feature type="region of interest" description="Disordered" evidence="1">
    <location>
        <begin position="372"/>
        <end position="423"/>
    </location>
</feature>
<dbReference type="AlphaFoldDB" id="E6WX62"/>
<dbReference type="RefSeq" id="WP_013536586.1">
    <property type="nucleotide sequence ID" value="NC_014924.1"/>
</dbReference>
<proteinExistence type="predicted"/>
<accession>E6WX62</accession>
<feature type="region of interest" description="Disordered" evidence="1">
    <location>
        <begin position="259"/>
        <end position="288"/>
    </location>
</feature>
<dbReference type="Proteomes" id="UP000008632">
    <property type="component" value="Chromosome"/>
</dbReference>
<dbReference type="STRING" id="743721.Psesu_2937"/>
<dbReference type="OrthoDB" id="8672153at2"/>
<feature type="compositionally biased region" description="Low complexity" evidence="1">
    <location>
        <begin position="259"/>
        <end position="285"/>
    </location>
</feature>
<gene>
    <name evidence="2" type="ordered locus">Psesu_2937</name>
</gene>
<name>E6WX62_PSEUU</name>
<sequence>MNGRGFLRMGAGAALLAIPVLAVAGRYQPEEKWLAAARAEQPFLPYRLGVVEYEGGASAEWLEYMGDLRAALRGSNYFQREDAPRLRLRIGRATAVGDVNSESGCKTTPGSLAVTYRFLDGEQEVSQMTIETPAPMKGSSDNFDAAMAGNLKYLLLELRRDDPSFAARASELEAGLQRQLGKGSTIGCKFGNALAKGFVATVEGAVAVVKGVGEVAGGVLEVAASPEFQSTLNTTMAEYQQQQAQQQAYAQSLNAQAEAARQQREAQQQAQARQRASEQAAQQQAGRDALARQLAEGIAYRNQQLAKTTDAATRQRLMADNEAALRTAAQMGMHAQVDIMATRSTQAGFDQARAQREADDQAERQRIAEQARLQREREAQQRAEQQRLAQEQAAAERRRKEEEARLAREREAEQRRLANEQAERAKKEAWQSYLAANKRGIRLGAKQCDGKDKPYRLVGDRPAVSLPQVINYYSSCISVRYEARCPGTPRGSGIQATQYNFTGMGLGCLSAESLMPQRLACADSEVIVEALDVTGCS</sequence>
<dbReference type="HOGENOM" id="CLU_507018_0_0_6"/>
<evidence type="ECO:0000313" key="2">
    <source>
        <dbReference type="EMBL" id="ADV28761.1"/>
    </source>
</evidence>
<organism evidence="2 3">
    <name type="scientific">Pseudoxanthomonas suwonensis (strain 11-1)</name>
    <dbReference type="NCBI Taxonomy" id="743721"/>
    <lineage>
        <taxon>Bacteria</taxon>
        <taxon>Pseudomonadati</taxon>
        <taxon>Pseudomonadota</taxon>
        <taxon>Gammaproteobacteria</taxon>
        <taxon>Lysobacterales</taxon>
        <taxon>Lysobacteraceae</taxon>
        <taxon>Pseudoxanthomonas</taxon>
    </lineage>
</organism>
<evidence type="ECO:0000256" key="1">
    <source>
        <dbReference type="SAM" id="MobiDB-lite"/>
    </source>
</evidence>